<evidence type="ECO:0000313" key="2">
    <source>
        <dbReference type="Proteomes" id="UP000593626"/>
    </source>
</evidence>
<organism evidence="1 2">
    <name type="scientific">Mangrovibacillus cuniculi</name>
    <dbReference type="NCBI Taxonomy" id="2593652"/>
    <lineage>
        <taxon>Bacteria</taxon>
        <taxon>Bacillati</taxon>
        <taxon>Bacillota</taxon>
        <taxon>Bacilli</taxon>
        <taxon>Bacillales</taxon>
        <taxon>Bacillaceae</taxon>
        <taxon>Mangrovibacillus</taxon>
    </lineage>
</organism>
<accession>A0A7S8CEK9</accession>
<proteinExistence type="predicted"/>
<reference evidence="1 2" key="1">
    <citation type="submission" date="2019-07" db="EMBL/GenBank/DDBJ databases">
        <title>Genome sequence of 2 isolates from Red Sea Mangroves.</title>
        <authorList>
            <person name="Sefrji F."/>
            <person name="Michoud G."/>
            <person name="Merlino G."/>
            <person name="Daffonchio D."/>
        </authorList>
    </citation>
    <scope>NUCLEOTIDE SEQUENCE [LARGE SCALE GENOMIC DNA]</scope>
    <source>
        <strain evidence="1 2">R1DC41</strain>
    </source>
</reference>
<dbReference type="Proteomes" id="UP000593626">
    <property type="component" value="Chromosome"/>
</dbReference>
<dbReference type="EMBL" id="CP049742">
    <property type="protein sequence ID" value="QPC48494.1"/>
    <property type="molecule type" value="Genomic_DNA"/>
</dbReference>
<name>A0A7S8CEK9_9BACI</name>
<keyword evidence="2" id="KW-1185">Reference proteome</keyword>
<dbReference type="KEGG" id="mcui:G8O30_15820"/>
<sequence>MKRWKKRLQNEKGALSLELLGILPFFFLFFLLLWQVLGTGYAVLTTKSAVNDAAKVFATTKDINEAKDIAIAAIGDSSVLQYEGIEATYIDSAGGFTLNLKASHTLSFIPDMWKKEASFTLEEEAVGRVLTP</sequence>
<evidence type="ECO:0000313" key="1">
    <source>
        <dbReference type="EMBL" id="QPC48494.1"/>
    </source>
</evidence>
<dbReference type="AlphaFoldDB" id="A0A7S8CEK9"/>
<protein>
    <submittedName>
        <fullName evidence="1">Pilus assembly protein</fullName>
    </submittedName>
</protein>
<gene>
    <name evidence="1" type="ORF">G8O30_15820</name>
</gene>